<keyword evidence="1" id="KW-0812">Transmembrane</keyword>
<accession>A0ABY1VQ63</accession>
<dbReference type="Proteomes" id="UP000250006">
    <property type="component" value="Unassembled WGS sequence"/>
</dbReference>
<evidence type="ECO:0000313" key="2">
    <source>
        <dbReference type="EMBL" id="SPT53781.1"/>
    </source>
</evidence>
<comment type="caution">
    <text evidence="2">The sequence shown here is derived from an EMBL/GenBank/DDBJ whole genome shotgun (WGS) entry which is preliminary data.</text>
</comment>
<sequence>MRRSHSAAERLGRALGMTIAVGLAALVLSVLAAALLWIWDATL</sequence>
<keyword evidence="3" id="KW-1185">Reference proteome</keyword>
<reference evidence="2 3" key="1">
    <citation type="submission" date="2018-06" db="EMBL/GenBank/DDBJ databases">
        <authorList>
            <consortium name="Pathogen Informatics"/>
            <person name="Doyle S."/>
        </authorList>
    </citation>
    <scope>NUCLEOTIDE SEQUENCE [LARGE SCALE GENOMIC DNA]</scope>
    <source>
        <strain evidence="2 3">NCTC11535</strain>
    </source>
</reference>
<keyword evidence="1" id="KW-0472">Membrane</keyword>
<gene>
    <name evidence="2" type="ORF">NCTC11535_01465</name>
</gene>
<keyword evidence="1" id="KW-1133">Transmembrane helix</keyword>
<feature type="transmembrane region" description="Helical" evidence="1">
    <location>
        <begin position="12"/>
        <end position="39"/>
    </location>
</feature>
<name>A0ABY1VQ63_9ACTO</name>
<protein>
    <submittedName>
        <fullName evidence="2">Uncharacterized protein</fullName>
    </submittedName>
</protein>
<organism evidence="2 3">
    <name type="scientific">Actinomyces bovis</name>
    <dbReference type="NCBI Taxonomy" id="1658"/>
    <lineage>
        <taxon>Bacteria</taxon>
        <taxon>Bacillati</taxon>
        <taxon>Actinomycetota</taxon>
        <taxon>Actinomycetes</taxon>
        <taxon>Actinomycetales</taxon>
        <taxon>Actinomycetaceae</taxon>
        <taxon>Actinomyces</taxon>
    </lineage>
</organism>
<dbReference type="RefSeq" id="WP_267489830.1">
    <property type="nucleotide sequence ID" value="NZ_UAPQ01000008.1"/>
</dbReference>
<evidence type="ECO:0000256" key="1">
    <source>
        <dbReference type="SAM" id="Phobius"/>
    </source>
</evidence>
<dbReference type="EMBL" id="UAPQ01000008">
    <property type="protein sequence ID" value="SPT53781.1"/>
    <property type="molecule type" value="Genomic_DNA"/>
</dbReference>
<evidence type="ECO:0000313" key="3">
    <source>
        <dbReference type="Proteomes" id="UP000250006"/>
    </source>
</evidence>
<proteinExistence type="predicted"/>